<accession>A0A2R4W2W5</accession>
<evidence type="ECO:0000259" key="13">
    <source>
        <dbReference type="PROSITE" id="PS50885"/>
    </source>
</evidence>
<keyword evidence="5 11" id="KW-0472">Membrane</keyword>
<dbReference type="Gene3D" id="6.10.340.10">
    <property type="match status" value="1"/>
</dbReference>
<evidence type="ECO:0000313" key="15">
    <source>
        <dbReference type="Proteomes" id="UP000244792"/>
    </source>
</evidence>
<evidence type="ECO:0000256" key="1">
    <source>
        <dbReference type="ARBA" id="ARBA00004651"/>
    </source>
</evidence>
<evidence type="ECO:0000256" key="4">
    <source>
        <dbReference type="ARBA" id="ARBA00022989"/>
    </source>
</evidence>
<evidence type="ECO:0000256" key="5">
    <source>
        <dbReference type="ARBA" id="ARBA00023136"/>
    </source>
</evidence>
<feature type="domain" description="HAMP" evidence="13">
    <location>
        <begin position="307"/>
        <end position="359"/>
    </location>
</feature>
<dbReference type="KEGG" id="taci:TDSAC_1676"/>
<dbReference type="PROSITE" id="PS50111">
    <property type="entry name" value="CHEMOTAXIS_TRANSDUC_2"/>
    <property type="match status" value="1"/>
</dbReference>
<dbReference type="Gene3D" id="1.10.287.950">
    <property type="entry name" value="Methyl-accepting chemotaxis protein"/>
    <property type="match status" value="1"/>
</dbReference>
<dbReference type="InterPro" id="IPR004090">
    <property type="entry name" value="Chemotax_Me-accpt_rcpt"/>
</dbReference>
<keyword evidence="2" id="KW-1003">Cell membrane</keyword>
<dbReference type="Pfam" id="PF00015">
    <property type="entry name" value="MCPsignal"/>
    <property type="match status" value="1"/>
</dbReference>
<dbReference type="PANTHER" id="PTHR32089:SF112">
    <property type="entry name" value="LYSOZYME-LIKE PROTEIN-RELATED"/>
    <property type="match status" value="1"/>
</dbReference>
<evidence type="ECO:0000256" key="11">
    <source>
        <dbReference type="SAM" id="Phobius"/>
    </source>
</evidence>
<evidence type="ECO:0000256" key="9">
    <source>
        <dbReference type="SAM" id="Coils"/>
    </source>
</evidence>
<evidence type="ECO:0000256" key="10">
    <source>
        <dbReference type="SAM" id="MobiDB-lite"/>
    </source>
</evidence>
<keyword evidence="15" id="KW-1185">Reference proteome</keyword>
<evidence type="ECO:0000256" key="6">
    <source>
        <dbReference type="ARBA" id="ARBA00023224"/>
    </source>
</evidence>
<feature type="domain" description="Methyl-accepting transducer" evidence="12">
    <location>
        <begin position="406"/>
        <end position="663"/>
    </location>
</feature>
<comment type="similarity">
    <text evidence="7">Belongs to the methyl-accepting chemotaxis (MCP) protein family.</text>
</comment>
<evidence type="ECO:0000256" key="3">
    <source>
        <dbReference type="ARBA" id="ARBA00022692"/>
    </source>
</evidence>
<dbReference type="GO" id="GO:0004888">
    <property type="term" value="F:transmembrane signaling receptor activity"/>
    <property type="evidence" value="ECO:0007669"/>
    <property type="project" value="InterPro"/>
</dbReference>
<dbReference type="CDD" id="cd11386">
    <property type="entry name" value="MCP_signal"/>
    <property type="match status" value="1"/>
</dbReference>
<keyword evidence="3 11" id="KW-0812">Transmembrane</keyword>
<dbReference type="EMBL" id="CP020921">
    <property type="protein sequence ID" value="AWB11012.1"/>
    <property type="molecule type" value="Genomic_DNA"/>
</dbReference>
<name>A0A2R4W2W5_THEAF</name>
<dbReference type="SMART" id="SM00304">
    <property type="entry name" value="HAMP"/>
    <property type="match status" value="1"/>
</dbReference>
<keyword evidence="6 8" id="KW-0807">Transducer</keyword>
<reference evidence="14 15" key="1">
    <citation type="submission" date="2017-04" db="EMBL/GenBank/DDBJ databases">
        <title>Genomic insights into metabolism of Thermodesulfobium acidiphilum.</title>
        <authorList>
            <person name="Toshchakov S.V."/>
            <person name="Frolov E.N."/>
            <person name="Kublanov I.V."/>
            <person name="Samarov N.I."/>
            <person name="Novikov A."/>
            <person name="Lebedinsky A.V."/>
            <person name="Bonch-Osmolovskaya E.A."/>
            <person name="Chernyh N.A."/>
        </authorList>
    </citation>
    <scope>NUCLEOTIDE SEQUENCE [LARGE SCALE GENOMIC DNA]</scope>
    <source>
        <strain evidence="14 15">3127-1</strain>
    </source>
</reference>
<comment type="subcellular location">
    <subcellularLocation>
        <location evidence="1">Cell membrane</location>
        <topology evidence="1">Multi-pass membrane protein</topology>
    </subcellularLocation>
</comment>
<dbReference type="PANTHER" id="PTHR32089">
    <property type="entry name" value="METHYL-ACCEPTING CHEMOTAXIS PROTEIN MCPB"/>
    <property type="match status" value="1"/>
</dbReference>
<feature type="region of interest" description="Disordered" evidence="10">
    <location>
        <begin position="379"/>
        <end position="400"/>
    </location>
</feature>
<dbReference type="PRINTS" id="PR00260">
    <property type="entry name" value="CHEMTRNSDUCR"/>
</dbReference>
<protein>
    <submittedName>
        <fullName evidence="14">Methyl-accepting chemotaxis protein</fullName>
    </submittedName>
</protein>
<dbReference type="InterPro" id="IPR003660">
    <property type="entry name" value="HAMP_dom"/>
</dbReference>
<dbReference type="GO" id="GO:0006935">
    <property type="term" value="P:chemotaxis"/>
    <property type="evidence" value="ECO:0007669"/>
    <property type="project" value="InterPro"/>
</dbReference>
<dbReference type="Gene3D" id="3.30.450.20">
    <property type="entry name" value="PAS domain"/>
    <property type="match status" value="1"/>
</dbReference>
<dbReference type="SUPFAM" id="SSF58104">
    <property type="entry name" value="Methyl-accepting chemotaxis protein (MCP) signaling domain"/>
    <property type="match status" value="2"/>
</dbReference>
<evidence type="ECO:0000313" key="14">
    <source>
        <dbReference type="EMBL" id="AWB11012.1"/>
    </source>
</evidence>
<evidence type="ECO:0000256" key="7">
    <source>
        <dbReference type="ARBA" id="ARBA00029447"/>
    </source>
</evidence>
<keyword evidence="4 11" id="KW-1133">Transmembrane helix</keyword>
<organism evidence="14 15">
    <name type="scientific">Thermodesulfobium acidiphilum</name>
    <dbReference type="NCBI Taxonomy" id="1794699"/>
    <lineage>
        <taxon>Bacteria</taxon>
        <taxon>Pseudomonadati</taxon>
        <taxon>Thermodesulfobiota</taxon>
        <taxon>Thermodesulfobiia</taxon>
        <taxon>Thermodesulfobiales</taxon>
        <taxon>Thermodesulfobiaceae</taxon>
        <taxon>Thermodesulfobium</taxon>
    </lineage>
</organism>
<feature type="transmembrane region" description="Helical" evidence="11">
    <location>
        <begin position="12"/>
        <end position="34"/>
    </location>
</feature>
<evidence type="ECO:0000259" key="12">
    <source>
        <dbReference type="PROSITE" id="PS50111"/>
    </source>
</evidence>
<dbReference type="Pfam" id="PF17202">
    <property type="entry name" value="sCache_3_3"/>
    <property type="match status" value="1"/>
</dbReference>
<sequence>MLKNMSLQAKLILVSTISFVAIGLLIICIVSFQITSYNQTMMQRVATLSNKVIDKDVGGIENYVRGITKDLANTQRIKTDIQSNNMNALSGLVNSFLDLKENPDYFCIVTDQTGKIIYTTLGQNFVGTDLSAQPPIKAALSGKSGVGFETAKLVKLAIRAYDPIYDDSGKLIGTIHIGRKISDSNLFVDQLKKETGSDVTWYLENERVATTLPDVKVGTKQENQKIIEEVLKKGESPIVRTEHSGKSYLTRFKPIKDTSGNIIGMVSTSINTTEYDNYFRNIVLSLLGTIILVCTVLIGIFLVFIKRSIAKPINYLTKGIEDLSAGDFTLKLPEMNKDELGRIREAVEKLRNYLINILSKIDGIQSEIHSSSKDMLESSKASRLAAGESKKASENMAGAATSLSQSAQEISNQVQQLLNAIDSIASGSESLAKSASNLSEKTAAIADKSVQIATDAGAVDELTNNVNQDAREGTKIIQETQNTMNAIVNSVENLSSVMNSLKERSLEIGKIVDVISGIAEQTNLLALNAAIEAARAGDAGRGFAVVADEVRKLAEESQKAAVEIGKMINQTIKETENAANSMNETRNDVLRGSSMSNRTSEAFKNILSAIEKLSEKIETTTHNITTITKEVQEIESEVSNLAALSEENSASSEEMAASAKEISTNVEGIAATSEEMAASSEEVAAAAQESEAMAEKIDLEANKLAERADELKNELNKYKF</sequence>
<dbReference type="OrthoDB" id="9814363at2"/>
<proteinExistence type="inferred from homology"/>
<gene>
    <name evidence="14" type="ORF">TDSAC_1676</name>
</gene>
<dbReference type="Pfam" id="PF00672">
    <property type="entry name" value="HAMP"/>
    <property type="match status" value="1"/>
</dbReference>
<dbReference type="SMART" id="SM00283">
    <property type="entry name" value="MA"/>
    <property type="match status" value="1"/>
</dbReference>
<dbReference type="AlphaFoldDB" id="A0A2R4W2W5"/>
<dbReference type="InterPro" id="IPR033463">
    <property type="entry name" value="sCache_3"/>
</dbReference>
<dbReference type="RefSeq" id="WP_108309987.1">
    <property type="nucleotide sequence ID" value="NZ_CP020921.1"/>
</dbReference>
<dbReference type="InterPro" id="IPR004089">
    <property type="entry name" value="MCPsignal_dom"/>
</dbReference>
<evidence type="ECO:0000256" key="2">
    <source>
        <dbReference type="ARBA" id="ARBA00022475"/>
    </source>
</evidence>
<evidence type="ECO:0000256" key="8">
    <source>
        <dbReference type="PROSITE-ProRule" id="PRU00284"/>
    </source>
</evidence>
<dbReference type="PROSITE" id="PS50885">
    <property type="entry name" value="HAMP"/>
    <property type="match status" value="1"/>
</dbReference>
<dbReference type="Proteomes" id="UP000244792">
    <property type="component" value="Chromosome"/>
</dbReference>
<feature type="coiled-coil region" evidence="9">
    <location>
        <begin position="669"/>
        <end position="714"/>
    </location>
</feature>
<dbReference type="SUPFAM" id="SSF103190">
    <property type="entry name" value="Sensory domain-like"/>
    <property type="match status" value="2"/>
</dbReference>
<dbReference type="GO" id="GO:0007165">
    <property type="term" value="P:signal transduction"/>
    <property type="evidence" value="ECO:0007669"/>
    <property type="project" value="UniProtKB-KW"/>
</dbReference>
<dbReference type="CDD" id="cd06225">
    <property type="entry name" value="HAMP"/>
    <property type="match status" value="1"/>
</dbReference>
<feature type="transmembrane region" description="Helical" evidence="11">
    <location>
        <begin position="282"/>
        <end position="305"/>
    </location>
</feature>
<keyword evidence="9" id="KW-0175">Coiled coil</keyword>
<dbReference type="InterPro" id="IPR029151">
    <property type="entry name" value="Sensor-like_sf"/>
</dbReference>
<dbReference type="GO" id="GO:0005886">
    <property type="term" value="C:plasma membrane"/>
    <property type="evidence" value="ECO:0007669"/>
    <property type="project" value="UniProtKB-SubCell"/>
</dbReference>